<protein>
    <submittedName>
        <fullName evidence="1">Uncharacterized protein</fullName>
    </submittedName>
</protein>
<dbReference type="AlphaFoldDB" id="A0A975GFH9"/>
<dbReference type="RefSeq" id="WP_207690972.1">
    <property type="nucleotide sequence ID" value="NZ_CP061799.1"/>
</dbReference>
<keyword evidence="2" id="KW-1185">Reference proteome</keyword>
<reference evidence="1" key="1">
    <citation type="journal article" date="2021" name="Microb. Physiol.">
        <title>Proteogenomic Insights into the Physiology of Marine, Sulfate-Reducing, Filamentous Desulfonema limicola and Desulfonema magnum.</title>
        <authorList>
            <person name="Schnaars V."/>
            <person name="Wohlbrand L."/>
            <person name="Scheve S."/>
            <person name="Hinrichs C."/>
            <person name="Reinhardt R."/>
            <person name="Rabus R."/>
        </authorList>
    </citation>
    <scope>NUCLEOTIDE SEQUENCE</scope>
    <source>
        <strain evidence="1">5ac10</strain>
    </source>
</reference>
<dbReference type="Proteomes" id="UP000663720">
    <property type="component" value="Chromosome"/>
</dbReference>
<name>A0A975GFH9_9BACT</name>
<evidence type="ECO:0000313" key="2">
    <source>
        <dbReference type="Proteomes" id="UP000663720"/>
    </source>
</evidence>
<accession>A0A975GFH9</accession>
<dbReference type="KEGG" id="dli:dnl_14540"/>
<organism evidence="1 2">
    <name type="scientific">Desulfonema limicola</name>
    <dbReference type="NCBI Taxonomy" id="45656"/>
    <lineage>
        <taxon>Bacteria</taxon>
        <taxon>Pseudomonadati</taxon>
        <taxon>Thermodesulfobacteriota</taxon>
        <taxon>Desulfobacteria</taxon>
        <taxon>Desulfobacterales</taxon>
        <taxon>Desulfococcaceae</taxon>
        <taxon>Desulfonema</taxon>
    </lineage>
</organism>
<gene>
    <name evidence="1" type="ORF">dnl_14540</name>
</gene>
<dbReference type="EMBL" id="CP061799">
    <property type="protein sequence ID" value="QTA79200.1"/>
    <property type="molecule type" value="Genomic_DNA"/>
</dbReference>
<proteinExistence type="predicted"/>
<evidence type="ECO:0000313" key="1">
    <source>
        <dbReference type="EMBL" id="QTA79200.1"/>
    </source>
</evidence>
<sequence length="77" mass="8880">MENVYMCDALFLDGKTIQLFEEYPFSDKEIQLIILPKKISKPERKAGLLKGKIRMTEGFDEPLEDMGIKTGKKGDWL</sequence>